<dbReference type="RefSeq" id="WP_277858950.1">
    <property type="nucleotide sequence ID" value="NZ_JARRAG010000001.1"/>
</dbReference>
<evidence type="ECO:0000256" key="1">
    <source>
        <dbReference type="SAM" id="MobiDB-lite"/>
    </source>
</evidence>
<accession>A0ABT6F4T0</accession>
<protein>
    <submittedName>
        <fullName evidence="2">Right-handed parallel beta-helix repeat-containing protein</fullName>
    </submittedName>
</protein>
<evidence type="ECO:0000313" key="2">
    <source>
        <dbReference type="EMBL" id="MDG3002586.1"/>
    </source>
</evidence>
<gene>
    <name evidence="2" type="ORF">PZE19_02195</name>
</gene>
<dbReference type="InterPro" id="IPR012334">
    <property type="entry name" value="Pectin_lyas_fold"/>
</dbReference>
<feature type="compositionally biased region" description="Basic and acidic residues" evidence="1">
    <location>
        <begin position="18"/>
        <end position="29"/>
    </location>
</feature>
<evidence type="ECO:0000313" key="3">
    <source>
        <dbReference type="Proteomes" id="UP001216907"/>
    </source>
</evidence>
<comment type="caution">
    <text evidence="2">The sequence shown here is derived from an EMBL/GenBank/DDBJ whole genome shotgun (WGS) entry which is preliminary data.</text>
</comment>
<dbReference type="InterPro" id="IPR006626">
    <property type="entry name" value="PbH1"/>
</dbReference>
<dbReference type="SMART" id="SM00710">
    <property type="entry name" value="PbH1"/>
    <property type="match status" value="11"/>
</dbReference>
<feature type="compositionally biased region" description="Low complexity" evidence="1">
    <location>
        <begin position="8"/>
        <end position="17"/>
    </location>
</feature>
<reference evidence="2 3" key="1">
    <citation type="submission" date="2023-03" db="EMBL/GenBank/DDBJ databases">
        <title>Paludisphaera mucosa sp. nov. a novel planctomycete from northern fen.</title>
        <authorList>
            <person name="Ivanova A."/>
        </authorList>
    </citation>
    <scope>NUCLEOTIDE SEQUENCE [LARGE SCALE GENOMIC DNA]</scope>
    <source>
        <strain evidence="2 3">Pla2</strain>
    </source>
</reference>
<organism evidence="2 3">
    <name type="scientific">Paludisphaera mucosa</name>
    <dbReference type="NCBI Taxonomy" id="3030827"/>
    <lineage>
        <taxon>Bacteria</taxon>
        <taxon>Pseudomonadati</taxon>
        <taxon>Planctomycetota</taxon>
        <taxon>Planctomycetia</taxon>
        <taxon>Isosphaerales</taxon>
        <taxon>Isosphaeraceae</taxon>
        <taxon>Paludisphaera</taxon>
    </lineage>
</organism>
<feature type="region of interest" description="Disordered" evidence="1">
    <location>
        <begin position="1"/>
        <end position="29"/>
    </location>
</feature>
<dbReference type="Proteomes" id="UP001216907">
    <property type="component" value="Unassembled WGS sequence"/>
</dbReference>
<keyword evidence="3" id="KW-1185">Reference proteome</keyword>
<sequence length="982" mass="98702">MAFRPVLRPASASSHRPASPDRRSSRRADVRGIEALEDRQLLSTFTVTNLQPTGTGSLRWAIVQSNTTPGADAIDFGVAGTINVGRNSLPAITDAVAIDGSSAPSYAGAPVVTVDFQNSKGFRFDRGSDGSSLVGLSVVRAGNAGVTLVASHVMVAGNLIGLLADGSTIAGNRGDGVRVEASSRGNLIGHEDPVTSVSYYNTDSVSTQPVSGWQGIRAADAAGQYLISGTSNSAGLLYVGPITGVGGTSYAVNYPGAATTSVYGPDNLDGDRVRLVGSYRTGSDTVNGFLFEGTTADLTNAANYRTIAHSGATFTYVHSTMGGFAVGNYDSTTSSGPPVGTGHAFLYNIASASFVADIAFPGSISNTAYGIWANGGASYTICGGFVRLAGGQPIGQGYLVDYDSATGAFTNWKAFDYANGAKGVEFDTHFEGISSVEKGVYTLSAGSAQTNTATFEQGSFATVRRNTDGSFGDAAWVDLAVPGASGLTTSDSVIGNQVVGIAFTDAGVVSYQATVNSAFQLSNVIAGNGGNGVGIYGSNDNRIGMNFIGTDASGTLNRGNRGNGVLITNGAAGNLVGGQATNGNDPTAGTFVRPPQGNLISGNRGNGVLITGRATRNVLSGNFVGTSASGNSALGNRLDGVAIDRADGNSLLGCTFQQSPFVFYNVLSGNGGNGLRITNSNNTTVQANFMGVGANNATIVANGGDGLLISGTSRNTQVGGVIPLGNVISGNNRNGIEVKDKASGFISFNTFGGVYAFGGAAPNRQNGILITSSGGDNVVRTSIISGNLGNGIELGGAATGVQITEVAAGMDTSIQAAIPNGGSGIKISGRAHGNVIGGFQPSVVPQVTLSANGRYGVEVVGSARDNAVYHTAIGTNAEGGAGAGNLGNGLGGVYLGAGTSSTTIGGTSVALGVRIANNRGNGVTVQCSKNNRIVGDRIDANQGYGVQARGVSTGTVIHDVSIADNALGSVDLTGSSGVVYIS</sequence>
<name>A0ABT6F4T0_9BACT</name>
<proteinExistence type="predicted"/>
<dbReference type="EMBL" id="JARRAG010000001">
    <property type="protein sequence ID" value="MDG3002586.1"/>
    <property type="molecule type" value="Genomic_DNA"/>
</dbReference>
<dbReference type="Gene3D" id="2.160.20.10">
    <property type="entry name" value="Single-stranded right-handed beta-helix, Pectin lyase-like"/>
    <property type="match status" value="1"/>
</dbReference>